<reference evidence="1 2" key="1">
    <citation type="submission" date="2023-09" db="EMBL/GenBank/DDBJ databases">
        <authorList>
            <person name="Wang M."/>
        </authorList>
    </citation>
    <scope>NUCLEOTIDE SEQUENCE [LARGE SCALE GENOMIC DNA]</scope>
    <source>
        <strain evidence="1">GT-2023</strain>
        <tissue evidence="1">Liver</tissue>
    </source>
</reference>
<name>A0ABR3MUE8_9TELE</name>
<comment type="caution">
    <text evidence="1">The sequence shown here is derived from an EMBL/GenBank/DDBJ whole genome shotgun (WGS) entry which is preliminary data.</text>
</comment>
<keyword evidence="2" id="KW-1185">Reference proteome</keyword>
<gene>
    <name evidence="1" type="ORF">QQF64_033543</name>
</gene>
<protein>
    <submittedName>
        <fullName evidence="1">Uncharacterized protein</fullName>
    </submittedName>
</protein>
<organism evidence="1 2">
    <name type="scientific">Cirrhinus molitorella</name>
    <name type="common">mud carp</name>
    <dbReference type="NCBI Taxonomy" id="172907"/>
    <lineage>
        <taxon>Eukaryota</taxon>
        <taxon>Metazoa</taxon>
        <taxon>Chordata</taxon>
        <taxon>Craniata</taxon>
        <taxon>Vertebrata</taxon>
        <taxon>Euteleostomi</taxon>
        <taxon>Actinopterygii</taxon>
        <taxon>Neopterygii</taxon>
        <taxon>Teleostei</taxon>
        <taxon>Ostariophysi</taxon>
        <taxon>Cypriniformes</taxon>
        <taxon>Cyprinidae</taxon>
        <taxon>Labeoninae</taxon>
        <taxon>Labeonini</taxon>
        <taxon>Cirrhinus</taxon>
    </lineage>
</organism>
<dbReference type="EMBL" id="JAYMGO010000009">
    <property type="protein sequence ID" value="KAL1268180.1"/>
    <property type="molecule type" value="Genomic_DNA"/>
</dbReference>
<evidence type="ECO:0000313" key="2">
    <source>
        <dbReference type="Proteomes" id="UP001558613"/>
    </source>
</evidence>
<accession>A0ABR3MUE8</accession>
<proteinExistence type="predicted"/>
<dbReference type="Proteomes" id="UP001558613">
    <property type="component" value="Unassembled WGS sequence"/>
</dbReference>
<evidence type="ECO:0000313" key="1">
    <source>
        <dbReference type="EMBL" id="KAL1268180.1"/>
    </source>
</evidence>
<sequence>MVDFTMSALIKCTAQTKRLQRGGETRRTACSHTHITLARALKEQNFTQAYLKLKTDQFRVRTGAAHAHLQYDRTSHPDMDNLRLRLRMPTRKET</sequence>